<dbReference type="PANTHER" id="PTHR14359">
    <property type="entry name" value="HOMO-OLIGOMERIC FLAVIN CONTAINING CYS DECARBOXYLASE FAMILY"/>
    <property type="match status" value="1"/>
</dbReference>
<dbReference type="EMBL" id="MQVX01000001">
    <property type="protein sequence ID" value="PQJ14867.1"/>
    <property type="molecule type" value="Genomic_DNA"/>
</dbReference>
<dbReference type="EC" id="6.3.2.5" evidence="3"/>
<dbReference type="InterPro" id="IPR005252">
    <property type="entry name" value="CoaBC"/>
</dbReference>
<keyword evidence="3 4" id="KW-0285">Flavoprotein</keyword>
<dbReference type="GO" id="GO:0046872">
    <property type="term" value="F:metal ion binding"/>
    <property type="evidence" value="ECO:0007669"/>
    <property type="project" value="UniProtKB-KW"/>
</dbReference>
<keyword evidence="3" id="KW-0460">Magnesium</keyword>
<dbReference type="SUPFAM" id="SSF52507">
    <property type="entry name" value="Homo-oligomeric flavin-containing Cys decarboxylases, HFCD"/>
    <property type="match status" value="1"/>
</dbReference>
<reference evidence="9" key="1">
    <citation type="submission" date="2016-11" db="EMBL/GenBank/DDBJ databases">
        <title>Trade-off between light-utilization and light-protection in marine flavobacteria.</title>
        <authorList>
            <person name="Kumagai Y."/>
            <person name="Yoshizawa S."/>
            <person name="Kogure K."/>
        </authorList>
    </citation>
    <scope>NUCLEOTIDE SEQUENCE [LARGE SCALE GENOMIC DNA]</scope>
    <source>
        <strain evidence="9">SG-18</strain>
    </source>
</reference>
<comment type="catalytic activity">
    <reaction evidence="3 4">
        <text>N-[(R)-4-phosphopantothenoyl]-L-cysteine + H(+) = (R)-4'-phosphopantetheine + CO2</text>
        <dbReference type="Rhea" id="RHEA:16793"/>
        <dbReference type="ChEBI" id="CHEBI:15378"/>
        <dbReference type="ChEBI" id="CHEBI:16526"/>
        <dbReference type="ChEBI" id="CHEBI:59458"/>
        <dbReference type="ChEBI" id="CHEBI:61723"/>
        <dbReference type="EC" id="4.1.1.36"/>
    </reaction>
</comment>
<comment type="pathway">
    <text evidence="3 4">Cofactor biosynthesis; coenzyme A biosynthesis; CoA from (R)-pantothenate: step 2/5.</text>
</comment>
<keyword evidence="9" id="KW-1185">Reference proteome</keyword>
<dbReference type="InterPro" id="IPR036551">
    <property type="entry name" value="Flavin_trans-like"/>
</dbReference>
<dbReference type="Gene3D" id="3.40.50.10300">
    <property type="entry name" value="CoaB-like"/>
    <property type="match status" value="1"/>
</dbReference>
<dbReference type="GO" id="GO:0010181">
    <property type="term" value="F:FMN binding"/>
    <property type="evidence" value="ECO:0007669"/>
    <property type="project" value="UniProtKB-UniRule"/>
</dbReference>
<protein>
    <recommendedName>
        <fullName evidence="3">Coenzyme A biosynthesis bifunctional protein CoaBC</fullName>
    </recommendedName>
    <alternativeName>
        <fullName evidence="3">DNA/pantothenate metabolism flavoprotein</fullName>
    </alternativeName>
    <alternativeName>
        <fullName evidence="3">Phosphopantothenoylcysteine synthetase/decarboxylase</fullName>
        <shortName evidence="3">PPCS-PPCDC</shortName>
    </alternativeName>
    <domain>
        <recommendedName>
            <fullName evidence="3">Phosphopantothenoylcysteine decarboxylase</fullName>
            <shortName evidence="3">PPC decarboxylase</shortName>
            <shortName evidence="3">PPC-DC</shortName>
            <ecNumber evidence="3">4.1.1.36</ecNumber>
        </recommendedName>
        <alternativeName>
            <fullName evidence="3">CoaC</fullName>
        </alternativeName>
    </domain>
    <domain>
        <recommendedName>
            <fullName evidence="3">Phosphopantothenate--cysteine ligase</fullName>
            <ecNumber evidence="3">6.3.2.5</ecNumber>
        </recommendedName>
        <alternativeName>
            <fullName evidence="3">CoaB</fullName>
        </alternativeName>
        <alternativeName>
            <fullName evidence="3">Phosphopantothenoylcysteine synthetase</fullName>
            <shortName evidence="3">PPC synthetase</shortName>
            <shortName evidence="3">PPC-S</shortName>
        </alternativeName>
    </domain>
</protein>
<dbReference type="HAMAP" id="MF_02225">
    <property type="entry name" value="CoaBC"/>
    <property type="match status" value="1"/>
</dbReference>
<comment type="function">
    <text evidence="3">Catalyzes two sequential steps in the biosynthesis of coenzyme A. In the first step cysteine is conjugated to 4'-phosphopantothenate to form 4-phosphopantothenoylcysteine. In the second step the latter compound is decarboxylated to form 4'-phosphopantotheine.</text>
</comment>
<evidence type="ECO:0000256" key="3">
    <source>
        <dbReference type="HAMAP-Rule" id="MF_02225"/>
    </source>
</evidence>
<comment type="cofactor">
    <cofactor evidence="3">
        <name>Mg(2+)</name>
        <dbReference type="ChEBI" id="CHEBI:18420"/>
    </cofactor>
</comment>
<dbReference type="PANTHER" id="PTHR14359:SF6">
    <property type="entry name" value="PHOSPHOPANTOTHENOYLCYSTEINE DECARBOXYLASE"/>
    <property type="match status" value="1"/>
</dbReference>
<dbReference type="EC" id="4.1.1.36" evidence="3"/>
<keyword evidence="5" id="KW-0812">Transmembrane</keyword>
<dbReference type="NCBIfam" id="TIGR00521">
    <property type="entry name" value="coaBC_dfp"/>
    <property type="match status" value="1"/>
</dbReference>
<comment type="caution">
    <text evidence="3">Lacks conserved residue(s) required for the propagation of feature annotation.</text>
</comment>
<dbReference type="OrthoDB" id="9802554at2"/>
<comment type="function">
    <text evidence="4">Catalyzes two steps in the biosynthesis of coenzyme A. In the first step cysteine is conjugated to 4'-phosphopantothenate to form 4-phosphopantothenoylcysteine, in the latter compound is decarboxylated to form 4'-phosphopantotheine.</text>
</comment>
<comment type="catalytic activity">
    <reaction evidence="3 4">
        <text>(R)-4'-phosphopantothenate + L-cysteine + CTP = N-[(R)-4-phosphopantothenoyl]-L-cysteine + CMP + diphosphate + H(+)</text>
        <dbReference type="Rhea" id="RHEA:19397"/>
        <dbReference type="ChEBI" id="CHEBI:10986"/>
        <dbReference type="ChEBI" id="CHEBI:15378"/>
        <dbReference type="ChEBI" id="CHEBI:33019"/>
        <dbReference type="ChEBI" id="CHEBI:35235"/>
        <dbReference type="ChEBI" id="CHEBI:37563"/>
        <dbReference type="ChEBI" id="CHEBI:59458"/>
        <dbReference type="ChEBI" id="CHEBI:60377"/>
        <dbReference type="EC" id="6.3.2.5"/>
    </reaction>
</comment>
<feature type="domain" description="Flavoprotein" evidence="6">
    <location>
        <begin position="5"/>
        <end position="180"/>
    </location>
</feature>
<evidence type="ECO:0000256" key="5">
    <source>
        <dbReference type="SAM" id="Phobius"/>
    </source>
</evidence>
<sequence>MLRSKRILVGVTAGIAAYKIPFLIRLLMKEGAEVRVVMSKAAAEFVAPITLATLSKNPVHTDFINEEEGKVDWNNHVELGLWADLMIVAPATANTLAKMANGQCDNLLLATYFSAKSTVFFAPAMDLDMYAHPTAQASIEKLKSFGNIEIPAEEGELASGLEGKGRMAEPETMISRIKTHLASEAPLRNQTVLLTAGPTREPIDPVRFLSNRSTGTMGYALAAEAAKRGARVILVSGPSSLPNPDPSIELIRVETAAEMLEECLKHFDASTVFIASAAVADYRPEQVHDQKVKKKAGDWSIGLERTADILKTLSEQKSNQFLVGFALESENGLENAQAKLERKNLDAIVLNTLEDAGAGFGAGTNKVTFLDNKKRQIPFELKPKAAVAKDIWNEIQKRLDEI</sequence>
<dbReference type="GO" id="GO:0015937">
    <property type="term" value="P:coenzyme A biosynthetic process"/>
    <property type="evidence" value="ECO:0007669"/>
    <property type="project" value="UniProtKB-UniRule"/>
</dbReference>
<proteinExistence type="inferred from homology"/>
<comment type="cofactor">
    <cofactor evidence="3">
        <name>FMN</name>
        <dbReference type="ChEBI" id="CHEBI:58210"/>
    </cofactor>
    <text evidence="3">Binds 1 FMN per subunit.</text>
</comment>
<feature type="binding site" evidence="3">
    <location>
        <position position="291"/>
    </location>
    <ligand>
        <name>CTP</name>
        <dbReference type="ChEBI" id="CHEBI:37563"/>
    </ligand>
</feature>
<comment type="similarity">
    <text evidence="3 4">In the N-terminal section; belongs to the HFCD (homo-oligomeric flavin containing Cys decarboxylase) superfamily.</text>
</comment>
<dbReference type="AlphaFoldDB" id="A0A2S7T5R2"/>
<dbReference type="GO" id="GO:0015941">
    <property type="term" value="P:pantothenate catabolic process"/>
    <property type="evidence" value="ECO:0007669"/>
    <property type="project" value="InterPro"/>
</dbReference>
<comment type="pathway">
    <text evidence="3 4">Cofactor biosynthesis; coenzyme A biosynthesis; CoA from (R)-pantothenate: step 3/5.</text>
</comment>
<feature type="region of interest" description="Phosphopantothenate--cysteine ligase" evidence="3">
    <location>
        <begin position="192"/>
        <end position="402"/>
    </location>
</feature>
<feature type="region of interest" description="Phosphopantothenoylcysteine decarboxylase" evidence="3">
    <location>
        <begin position="1"/>
        <end position="191"/>
    </location>
</feature>
<dbReference type="InterPro" id="IPR035929">
    <property type="entry name" value="CoaB-like_sf"/>
</dbReference>
<dbReference type="Pfam" id="PF02441">
    <property type="entry name" value="Flavoprotein"/>
    <property type="match status" value="1"/>
</dbReference>
<dbReference type="InterPro" id="IPR003382">
    <property type="entry name" value="Flavoprotein"/>
</dbReference>
<evidence type="ECO:0000256" key="2">
    <source>
        <dbReference type="ARBA" id="ARBA00023239"/>
    </source>
</evidence>
<dbReference type="RefSeq" id="WP_105000508.1">
    <property type="nucleotide sequence ID" value="NZ_MQVX01000001.1"/>
</dbReference>
<feature type="binding site" evidence="3">
    <location>
        <position position="339"/>
    </location>
    <ligand>
        <name>CTP</name>
        <dbReference type="ChEBI" id="CHEBI:37563"/>
    </ligand>
</feature>
<organism evidence="8 9">
    <name type="scientific">Aureicoccus marinus</name>
    <dbReference type="NCBI Taxonomy" id="754435"/>
    <lineage>
        <taxon>Bacteria</taxon>
        <taxon>Pseudomonadati</taxon>
        <taxon>Bacteroidota</taxon>
        <taxon>Flavobacteriia</taxon>
        <taxon>Flavobacteriales</taxon>
        <taxon>Flavobacteriaceae</taxon>
        <taxon>Aureicoccus</taxon>
    </lineage>
</organism>
<keyword evidence="3" id="KW-0511">Multifunctional enzyme</keyword>
<gene>
    <name evidence="3" type="primary">coaBC</name>
    <name evidence="8" type="ORF">BST99_03155</name>
</gene>
<evidence type="ECO:0000256" key="1">
    <source>
        <dbReference type="ARBA" id="ARBA00022793"/>
    </source>
</evidence>
<dbReference type="GO" id="GO:0004633">
    <property type="term" value="F:phosphopantothenoylcysteine decarboxylase activity"/>
    <property type="evidence" value="ECO:0007669"/>
    <property type="project" value="UniProtKB-UniRule"/>
</dbReference>
<evidence type="ECO:0000259" key="6">
    <source>
        <dbReference type="Pfam" id="PF02441"/>
    </source>
</evidence>
<dbReference type="UniPathway" id="UPA00241">
    <property type="reaction ID" value="UER00353"/>
</dbReference>
<feature type="transmembrane region" description="Helical" evidence="5">
    <location>
        <begin position="7"/>
        <end position="28"/>
    </location>
</feature>
<keyword evidence="5" id="KW-0472">Membrane</keyword>
<comment type="similarity">
    <text evidence="3 4">In the C-terminal section; belongs to the PPC synthetase family.</text>
</comment>
<keyword evidence="5" id="KW-1133">Transmembrane helix</keyword>
<feature type="binding site" evidence="3">
    <location>
        <position position="343"/>
    </location>
    <ligand>
        <name>CTP</name>
        <dbReference type="ChEBI" id="CHEBI:37563"/>
    </ligand>
</feature>
<evidence type="ECO:0000259" key="7">
    <source>
        <dbReference type="Pfam" id="PF04127"/>
    </source>
</evidence>
<keyword evidence="3 4" id="KW-0288">FMN</keyword>
<dbReference type="Pfam" id="PF04127">
    <property type="entry name" value="DFP"/>
    <property type="match status" value="1"/>
</dbReference>
<accession>A0A2S7T5R2</accession>
<evidence type="ECO:0000313" key="9">
    <source>
        <dbReference type="Proteomes" id="UP000239366"/>
    </source>
</evidence>
<keyword evidence="3 4" id="KW-0436">Ligase</keyword>
<dbReference type="InterPro" id="IPR007085">
    <property type="entry name" value="DNA/pantothenate-metab_flavo_C"/>
</dbReference>
<evidence type="ECO:0000313" key="8">
    <source>
        <dbReference type="EMBL" id="PQJ14867.1"/>
    </source>
</evidence>
<keyword evidence="2 3" id="KW-0456">Lyase</keyword>
<feature type="domain" description="DNA/pantothenate metabolism flavoprotein C-terminal" evidence="7">
    <location>
        <begin position="187"/>
        <end position="397"/>
    </location>
</feature>
<dbReference type="GO" id="GO:0071513">
    <property type="term" value="C:phosphopantothenoylcysteine decarboxylase complex"/>
    <property type="evidence" value="ECO:0007669"/>
    <property type="project" value="TreeGrafter"/>
</dbReference>
<dbReference type="Proteomes" id="UP000239366">
    <property type="component" value="Unassembled WGS sequence"/>
</dbReference>
<evidence type="ECO:0000256" key="4">
    <source>
        <dbReference type="RuleBase" id="RU364078"/>
    </source>
</evidence>
<keyword evidence="3" id="KW-0479">Metal-binding</keyword>
<comment type="caution">
    <text evidence="8">The sequence shown here is derived from an EMBL/GenBank/DDBJ whole genome shotgun (WGS) entry which is preliminary data.</text>
</comment>
<feature type="binding site" evidence="3">
    <location>
        <position position="325"/>
    </location>
    <ligand>
        <name>CTP</name>
        <dbReference type="ChEBI" id="CHEBI:37563"/>
    </ligand>
</feature>
<dbReference type="GO" id="GO:0004632">
    <property type="term" value="F:phosphopantothenate--cysteine ligase activity"/>
    <property type="evidence" value="ECO:0007669"/>
    <property type="project" value="UniProtKB-UniRule"/>
</dbReference>
<name>A0A2S7T5R2_9FLAO</name>
<dbReference type="Gene3D" id="3.40.50.1950">
    <property type="entry name" value="Flavin prenyltransferase-like"/>
    <property type="match status" value="1"/>
</dbReference>
<dbReference type="SUPFAM" id="SSF102645">
    <property type="entry name" value="CoaB-like"/>
    <property type="match status" value="1"/>
</dbReference>
<feature type="binding site" evidence="3">
    <location>
        <position position="281"/>
    </location>
    <ligand>
        <name>CTP</name>
        <dbReference type="ChEBI" id="CHEBI:37563"/>
    </ligand>
</feature>
<keyword evidence="1 3" id="KW-0210">Decarboxylase</keyword>